<gene>
    <name evidence="1" type="ORF">ACOLOM_LOCUS5895</name>
</gene>
<protein>
    <submittedName>
        <fullName evidence="1">5453_t:CDS:1</fullName>
    </submittedName>
</protein>
<evidence type="ECO:0000313" key="1">
    <source>
        <dbReference type="EMBL" id="CAG8578989.1"/>
    </source>
</evidence>
<feature type="non-terminal residue" evidence="1">
    <location>
        <position position="1"/>
    </location>
</feature>
<sequence length="212" mass="23228">EMLLEESLKVSRAQVFHRVAFDGGWEEGTAMIRRHHPHRGGVWGEGSKAHLGVSLIDVHRLRQREGGGSDVPDAIAAAVAASPSTLEQDTEWECRRHGWSGGEGRRTVFRDGSLKVRGPLGCGGGSGGGEKTRKEADPSYERCQVLNWELRSLVLEAGSYVWSPATLDKIVKSCQNVSRPRQIGGDWGRKKGKNNVFELLFLHPQSAVAILP</sequence>
<dbReference type="Proteomes" id="UP000789525">
    <property type="component" value="Unassembled WGS sequence"/>
</dbReference>
<keyword evidence="2" id="KW-1185">Reference proteome</keyword>
<dbReference type="EMBL" id="CAJVPT010011387">
    <property type="protein sequence ID" value="CAG8578989.1"/>
    <property type="molecule type" value="Genomic_DNA"/>
</dbReference>
<name>A0ACA9M9M0_9GLOM</name>
<accession>A0ACA9M9M0</accession>
<organism evidence="1 2">
    <name type="scientific">Acaulospora colombiana</name>
    <dbReference type="NCBI Taxonomy" id="27376"/>
    <lineage>
        <taxon>Eukaryota</taxon>
        <taxon>Fungi</taxon>
        <taxon>Fungi incertae sedis</taxon>
        <taxon>Mucoromycota</taxon>
        <taxon>Glomeromycotina</taxon>
        <taxon>Glomeromycetes</taxon>
        <taxon>Diversisporales</taxon>
        <taxon>Acaulosporaceae</taxon>
        <taxon>Acaulospora</taxon>
    </lineage>
</organism>
<proteinExistence type="predicted"/>
<evidence type="ECO:0000313" key="2">
    <source>
        <dbReference type="Proteomes" id="UP000789525"/>
    </source>
</evidence>
<comment type="caution">
    <text evidence="1">The sequence shown here is derived from an EMBL/GenBank/DDBJ whole genome shotgun (WGS) entry which is preliminary data.</text>
</comment>
<reference evidence="1" key="1">
    <citation type="submission" date="2021-06" db="EMBL/GenBank/DDBJ databases">
        <authorList>
            <person name="Kallberg Y."/>
            <person name="Tangrot J."/>
            <person name="Rosling A."/>
        </authorList>
    </citation>
    <scope>NUCLEOTIDE SEQUENCE</scope>
    <source>
        <strain evidence="1">CL356</strain>
    </source>
</reference>